<dbReference type="Gene3D" id="4.10.60.10">
    <property type="entry name" value="Zinc finger, CCHC-type"/>
    <property type="match status" value="1"/>
</dbReference>
<keyword evidence="1" id="KW-0479">Metal-binding</keyword>
<protein>
    <submittedName>
        <fullName evidence="4">Retrovirus-related Pol poly from transposon TNT 1-94</fullName>
    </submittedName>
</protein>
<gene>
    <name evidence="4" type="ORF">FSCOSCO3_A008749</name>
</gene>
<organism evidence="4 5">
    <name type="scientific">Scomber scombrus</name>
    <name type="common">Atlantic mackerel</name>
    <name type="synonym">Scomber vernalis</name>
    <dbReference type="NCBI Taxonomy" id="13677"/>
    <lineage>
        <taxon>Eukaryota</taxon>
        <taxon>Metazoa</taxon>
        <taxon>Chordata</taxon>
        <taxon>Craniata</taxon>
        <taxon>Vertebrata</taxon>
        <taxon>Euteleostomi</taxon>
        <taxon>Actinopterygii</taxon>
        <taxon>Neopterygii</taxon>
        <taxon>Teleostei</taxon>
        <taxon>Neoteleostei</taxon>
        <taxon>Acanthomorphata</taxon>
        <taxon>Pelagiaria</taxon>
        <taxon>Scombriformes</taxon>
        <taxon>Scombridae</taxon>
        <taxon>Scomber</taxon>
    </lineage>
</organism>
<dbReference type="Proteomes" id="UP001314229">
    <property type="component" value="Unassembled WGS sequence"/>
</dbReference>
<dbReference type="InterPro" id="IPR001878">
    <property type="entry name" value="Znf_CCHC"/>
</dbReference>
<dbReference type="Pfam" id="PF00098">
    <property type="entry name" value="zf-CCHC"/>
    <property type="match status" value="1"/>
</dbReference>
<reference evidence="4 5" key="1">
    <citation type="submission" date="2024-01" db="EMBL/GenBank/DDBJ databases">
        <authorList>
            <person name="Alioto T."/>
            <person name="Alioto T."/>
            <person name="Gomez Garrido J."/>
        </authorList>
    </citation>
    <scope>NUCLEOTIDE SEQUENCE [LARGE SCALE GENOMIC DNA]</scope>
</reference>
<accession>A0AAV1NGE7</accession>
<proteinExistence type="predicted"/>
<sequence>MKEGESLTEHLKRMKELTDKLGGIGAIIEEEDQIVTLLGSLPSSYATIVTALETKMDNLTLQFVQQALINEEQIRVQADDNGAASGGASAMSTQVRGDMQPNSKAVGADRSSLWRCYTCGQEGHIKRDCPRGKKKKKIHKAKSMMCEDTEESSESAFVVKETNQNEMSQQAQWLIDSGASKHMTCYKECLFLKKHFPMSVDRKSQG</sequence>
<dbReference type="InterPro" id="IPR036875">
    <property type="entry name" value="Znf_CCHC_sf"/>
</dbReference>
<feature type="region of interest" description="Disordered" evidence="2">
    <location>
        <begin position="81"/>
        <end position="105"/>
    </location>
</feature>
<dbReference type="SUPFAM" id="SSF57756">
    <property type="entry name" value="Retrovirus zinc finger-like domains"/>
    <property type="match status" value="1"/>
</dbReference>
<dbReference type="PANTHER" id="PTHR47481:SF14">
    <property type="entry name" value="RETROTRANSPOSON COPIA-LIKE N-TERMINAL DOMAIN-CONTAINING PROTEIN"/>
    <property type="match status" value="1"/>
</dbReference>
<feature type="domain" description="CCHC-type" evidence="3">
    <location>
        <begin position="115"/>
        <end position="131"/>
    </location>
</feature>
<comment type="caution">
    <text evidence="4">The sequence shown here is derived from an EMBL/GenBank/DDBJ whole genome shotgun (WGS) entry which is preliminary data.</text>
</comment>
<dbReference type="SMART" id="SM00343">
    <property type="entry name" value="ZnF_C2HC"/>
    <property type="match status" value="1"/>
</dbReference>
<name>A0AAV1NGE7_SCOSC</name>
<dbReference type="GO" id="GO:0008270">
    <property type="term" value="F:zinc ion binding"/>
    <property type="evidence" value="ECO:0007669"/>
    <property type="project" value="UniProtKB-KW"/>
</dbReference>
<evidence type="ECO:0000313" key="4">
    <source>
        <dbReference type="EMBL" id="CAK6958626.1"/>
    </source>
</evidence>
<feature type="compositionally biased region" description="Low complexity" evidence="2">
    <location>
        <begin position="82"/>
        <end position="92"/>
    </location>
</feature>
<dbReference type="PROSITE" id="PS50158">
    <property type="entry name" value="ZF_CCHC"/>
    <property type="match status" value="1"/>
</dbReference>
<dbReference type="GO" id="GO:0003676">
    <property type="term" value="F:nucleic acid binding"/>
    <property type="evidence" value="ECO:0007669"/>
    <property type="project" value="InterPro"/>
</dbReference>
<keyword evidence="1" id="KW-0862">Zinc</keyword>
<evidence type="ECO:0000259" key="3">
    <source>
        <dbReference type="PROSITE" id="PS50158"/>
    </source>
</evidence>
<evidence type="ECO:0000256" key="1">
    <source>
        <dbReference type="PROSITE-ProRule" id="PRU00047"/>
    </source>
</evidence>
<dbReference type="EMBL" id="CAWUFR010000034">
    <property type="protein sequence ID" value="CAK6958626.1"/>
    <property type="molecule type" value="Genomic_DNA"/>
</dbReference>
<evidence type="ECO:0000256" key="2">
    <source>
        <dbReference type="SAM" id="MobiDB-lite"/>
    </source>
</evidence>
<dbReference type="Pfam" id="PF14223">
    <property type="entry name" value="Retrotran_gag_2"/>
    <property type="match status" value="1"/>
</dbReference>
<evidence type="ECO:0000313" key="5">
    <source>
        <dbReference type="Proteomes" id="UP001314229"/>
    </source>
</evidence>
<dbReference type="AlphaFoldDB" id="A0AAV1NGE7"/>
<keyword evidence="5" id="KW-1185">Reference proteome</keyword>
<dbReference type="PANTHER" id="PTHR47481">
    <property type="match status" value="1"/>
</dbReference>
<keyword evidence="1" id="KW-0863">Zinc-finger</keyword>